<name>A0A0Q9YLT4_9GAMM</name>
<dbReference type="EMBL" id="LKAJ01000004">
    <property type="protein sequence ID" value="KRG21660.1"/>
    <property type="molecule type" value="Genomic_DNA"/>
</dbReference>
<dbReference type="PANTHER" id="PTHR42663:SF4">
    <property type="entry name" value="SLL1036 PROTEIN"/>
    <property type="match status" value="1"/>
</dbReference>
<accession>A0A0Q9YLT4</accession>
<feature type="domain" description="Metallo-beta-lactamase" evidence="1">
    <location>
        <begin position="52"/>
        <end position="258"/>
    </location>
</feature>
<proteinExistence type="predicted"/>
<evidence type="ECO:0000313" key="2">
    <source>
        <dbReference type="EMBL" id="KRG21660.1"/>
    </source>
</evidence>
<dbReference type="Gene3D" id="3.60.15.10">
    <property type="entry name" value="Ribonuclease Z/Hydroxyacylglutathione hydrolase-like"/>
    <property type="match status" value="1"/>
</dbReference>
<dbReference type="InterPro" id="IPR001279">
    <property type="entry name" value="Metallo-B-lactamas"/>
</dbReference>
<gene>
    <name evidence="2" type="ORF">HT99x_01413</name>
</gene>
<organism evidence="2">
    <name type="scientific">Candidatus Berkiella aquae</name>
    <dbReference type="NCBI Taxonomy" id="295108"/>
    <lineage>
        <taxon>Bacteria</taxon>
        <taxon>Pseudomonadati</taxon>
        <taxon>Pseudomonadota</taxon>
        <taxon>Gammaproteobacteria</taxon>
        <taxon>Candidatus Berkiellales</taxon>
        <taxon>Candidatus Berkiellaceae</taxon>
        <taxon>Candidatus Berkiella</taxon>
    </lineage>
</organism>
<dbReference type="PANTHER" id="PTHR42663">
    <property type="entry name" value="HYDROLASE C777.06C-RELATED-RELATED"/>
    <property type="match status" value="1"/>
</dbReference>
<dbReference type="STRING" id="295108.HT99x_01413"/>
<sequence length="299" mass="34292">MCEDVVLSNTFNNDFIIQFWGVRGNLPVPGLETIRYGGNTCCTTLHIANKYWLIFDAGSGIKRFAEYLSESGIKPLSAKLFISHPHWDHINALPYFDPLYVKGNELEILIGNDGSMPVEQLVFGQMHYPHFPITLKELSATLTFRQLQTESFEMDDIKIQTIRLNHPGFCLGYRIQYQDKSFCYITDNELPLRNSPDFSQAQEDALIQFIDKTDVLLIDTAYFDEEYKVRIGWGHACVSQVVDIADRANVERLCLYHHCPHQKDNDIDLKLSTAQSLLKSKHSKTECLAPREGEKLIIR</sequence>
<evidence type="ECO:0000259" key="1">
    <source>
        <dbReference type="Pfam" id="PF12706"/>
    </source>
</evidence>
<reference evidence="2" key="1">
    <citation type="submission" date="2015-09" db="EMBL/GenBank/DDBJ databases">
        <title>Draft Genome Sequences of Two Novel Amoeba-resistant Intranuclear Bacteria, Candidatus Berkiella cookevillensis and Candidatus Berkiella aquae.</title>
        <authorList>
            <person name="Mehari Y.T."/>
            <person name="Arivett B.A."/>
            <person name="Farone A.L."/>
            <person name="Gunderson J.H."/>
            <person name="Farone M.B."/>
        </authorList>
    </citation>
    <scope>NUCLEOTIDE SEQUENCE [LARGE SCALE GENOMIC DNA]</scope>
    <source>
        <strain evidence="2">HT99</strain>
    </source>
</reference>
<dbReference type="SUPFAM" id="SSF56281">
    <property type="entry name" value="Metallo-hydrolase/oxidoreductase"/>
    <property type="match status" value="1"/>
</dbReference>
<dbReference type="CDD" id="cd07715">
    <property type="entry name" value="TaR3-like_MBL-fold"/>
    <property type="match status" value="1"/>
</dbReference>
<comment type="caution">
    <text evidence="2">The sequence shown here is derived from an EMBL/GenBank/DDBJ whole genome shotgun (WGS) entry which is preliminary data.</text>
</comment>
<dbReference type="AlphaFoldDB" id="A0A0Q9YLT4"/>
<dbReference type="InterPro" id="IPR036866">
    <property type="entry name" value="RibonucZ/Hydroxyglut_hydro"/>
</dbReference>
<dbReference type="Pfam" id="PF12706">
    <property type="entry name" value="Lactamase_B_2"/>
    <property type="match status" value="1"/>
</dbReference>
<protein>
    <submittedName>
        <fullName evidence="2">Ribonuclease Z</fullName>
    </submittedName>
</protein>